<reference evidence="2" key="1">
    <citation type="journal article" date="2020" name="Nat. Commun.">
        <title>Large-scale genome sequencing of mycorrhizal fungi provides insights into the early evolution of symbiotic traits.</title>
        <authorList>
            <person name="Miyauchi S."/>
            <person name="Kiss E."/>
            <person name="Kuo A."/>
            <person name="Drula E."/>
            <person name="Kohler A."/>
            <person name="Sanchez-Garcia M."/>
            <person name="Morin E."/>
            <person name="Andreopoulos B."/>
            <person name="Barry K.W."/>
            <person name="Bonito G."/>
            <person name="Buee M."/>
            <person name="Carver A."/>
            <person name="Chen C."/>
            <person name="Cichocki N."/>
            <person name="Clum A."/>
            <person name="Culley D."/>
            <person name="Crous P.W."/>
            <person name="Fauchery L."/>
            <person name="Girlanda M."/>
            <person name="Hayes R.D."/>
            <person name="Keri Z."/>
            <person name="LaButti K."/>
            <person name="Lipzen A."/>
            <person name="Lombard V."/>
            <person name="Magnuson J."/>
            <person name="Maillard F."/>
            <person name="Murat C."/>
            <person name="Nolan M."/>
            <person name="Ohm R.A."/>
            <person name="Pangilinan J."/>
            <person name="Pereira M.F."/>
            <person name="Perotto S."/>
            <person name="Peter M."/>
            <person name="Pfister S."/>
            <person name="Riley R."/>
            <person name="Sitrit Y."/>
            <person name="Stielow J.B."/>
            <person name="Szollosi G."/>
            <person name="Zifcakova L."/>
            <person name="Stursova M."/>
            <person name="Spatafora J.W."/>
            <person name="Tedersoo L."/>
            <person name="Vaario L.M."/>
            <person name="Yamada A."/>
            <person name="Yan M."/>
            <person name="Wang P."/>
            <person name="Xu J."/>
            <person name="Bruns T."/>
            <person name="Baldrian P."/>
            <person name="Vilgalys R."/>
            <person name="Dunand C."/>
            <person name="Henrissat B."/>
            <person name="Grigoriev I.V."/>
            <person name="Hibbett D."/>
            <person name="Nagy L.G."/>
            <person name="Martin F.M."/>
        </authorList>
    </citation>
    <scope>NUCLEOTIDE SEQUENCE</scope>
    <source>
        <strain evidence="2">UP504</strain>
    </source>
</reference>
<protein>
    <submittedName>
        <fullName evidence="2">Uncharacterized protein</fullName>
    </submittedName>
</protein>
<evidence type="ECO:0000256" key="1">
    <source>
        <dbReference type="SAM" id="Phobius"/>
    </source>
</evidence>
<dbReference type="EMBL" id="MU128966">
    <property type="protein sequence ID" value="KAF9513965.1"/>
    <property type="molecule type" value="Genomic_DNA"/>
</dbReference>
<keyword evidence="1" id="KW-0812">Transmembrane</keyword>
<sequence>MFRSKCQKNYEQTNTEKELRALSRVSPAIVPSSGSTMLHNPFPIATYLNSDYYSGGAGALVPAGSLMPSGYRQYPPYYPTAALGNYMASAYQQYQHPHSYIGQHSYSYGYGYSGPTGGAAILPAPNYDALLHGISTRILIHRVPTVSTFLVATCVIDIPTTIMIMITIMITTLDTTVPGPHFPN</sequence>
<proteinExistence type="predicted"/>
<organism evidence="2 3">
    <name type="scientific">Hydnum rufescens UP504</name>
    <dbReference type="NCBI Taxonomy" id="1448309"/>
    <lineage>
        <taxon>Eukaryota</taxon>
        <taxon>Fungi</taxon>
        <taxon>Dikarya</taxon>
        <taxon>Basidiomycota</taxon>
        <taxon>Agaricomycotina</taxon>
        <taxon>Agaricomycetes</taxon>
        <taxon>Cantharellales</taxon>
        <taxon>Hydnaceae</taxon>
        <taxon>Hydnum</taxon>
    </lineage>
</organism>
<dbReference type="Proteomes" id="UP000886523">
    <property type="component" value="Unassembled WGS sequence"/>
</dbReference>
<keyword evidence="3" id="KW-1185">Reference proteome</keyword>
<name>A0A9P6AY09_9AGAM</name>
<comment type="caution">
    <text evidence="2">The sequence shown here is derived from an EMBL/GenBank/DDBJ whole genome shotgun (WGS) entry which is preliminary data.</text>
</comment>
<feature type="transmembrane region" description="Helical" evidence="1">
    <location>
        <begin position="146"/>
        <end position="170"/>
    </location>
</feature>
<gene>
    <name evidence="2" type="ORF">BS47DRAFT_1343631</name>
</gene>
<keyword evidence="1" id="KW-1133">Transmembrane helix</keyword>
<evidence type="ECO:0000313" key="3">
    <source>
        <dbReference type="Proteomes" id="UP000886523"/>
    </source>
</evidence>
<evidence type="ECO:0000313" key="2">
    <source>
        <dbReference type="EMBL" id="KAF9513965.1"/>
    </source>
</evidence>
<keyword evidence="1" id="KW-0472">Membrane</keyword>
<dbReference type="AlphaFoldDB" id="A0A9P6AY09"/>
<accession>A0A9P6AY09</accession>